<proteinExistence type="predicted"/>
<evidence type="ECO:0000256" key="1">
    <source>
        <dbReference type="SAM" id="MobiDB-lite"/>
    </source>
</evidence>
<dbReference type="EMBL" id="LLZH01000040">
    <property type="protein sequence ID" value="KUL39898.1"/>
    <property type="molecule type" value="Genomic_DNA"/>
</dbReference>
<organism evidence="2 3">
    <name type="scientific">Actinoplanes awajinensis subsp. mycoplanecinus</name>
    <dbReference type="NCBI Taxonomy" id="135947"/>
    <lineage>
        <taxon>Bacteria</taxon>
        <taxon>Bacillati</taxon>
        <taxon>Actinomycetota</taxon>
        <taxon>Actinomycetes</taxon>
        <taxon>Micromonosporales</taxon>
        <taxon>Micromonosporaceae</taxon>
        <taxon>Actinoplanes</taxon>
    </lineage>
</organism>
<evidence type="ECO:0000313" key="2">
    <source>
        <dbReference type="EMBL" id="KUL39898.1"/>
    </source>
</evidence>
<dbReference type="AlphaFoldDB" id="A0A0X3V5C7"/>
<reference evidence="2 3" key="1">
    <citation type="submission" date="2015-10" db="EMBL/GenBank/DDBJ databases">
        <authorList>
            <person name="Gilbert D.G."/>
        </authorList>
    </citation>
    <scope>NUCLEOTIDE SEQUENCE [LARGE SCALE GENOMIC DNA]</scope>
    <source>
        <strain evidence="2 3">NRRL B-16712</strain>
    </source>
</reference>
<comment type="caution">
    <text evidence="2">The sequence shown here is derived from an EMBL/GenBank/DDBJ whole genome shotgun (WGS) entry which is preliminary data.</text>
</comment>
<feature type="region of interest" description="Disordered" evidence="1">
    <location>
        <begin position="1"/>
        <end position="25"/>
    </location>
</feature>
<evidence type="ECO:0000313" key="3">
    <source>
        <dbReference type="Proteomes" id="UP000053244"/>
    </source>
</evidence>
<gene>
    <name evidence="2" type="ORF">ADL15_08735</name>
</gene>
<protein>
    <submittedName>
        <fullName evidence="2">Uncharacterized protein</fullName>
    </submittedName>
</protein>
<accession>A0A0X3V5C7</accession>
<dbReference type="OrthoDB" id="9971759at2"/>
<dbReference type="RefSeq" id="WP_067686899.1">
    <property type="nucleotide sequence ID" value="NZ_LLZH01000040.1"/>
</dbReference>
<sequence>MPDANNFRIGSISGGQNNLGGDGNVFNQQNNGLDAAQVGALLGRVRANLADFADPEAAARTLTELEKARPAELAQPGRIRSMLDDLVRYAAPGTEALAALTALVTALNG</sequence>
<name>A0A0X3V5C7_9ACTN</name>
<dbReference type="Proteomes" id="UP000053244">
    <property type="component" value="Unassembled WGS sequence"/>
</dbReference>
<keyword evidence="3" id="KW-1185">Reference proteome</keyword>